<reference evidence="18 19" key="2">
    <citation type="submission" date="2018-11" db="EMBL/GenBank/DDBJ databases">
        <authorList>
            <consortium name="Pathogen Informatics"/>
        </authorList>
    </citation>
    <scope>NUCLEOTIDE SEQUENCE [LARGE SCALE GENOMIC DNA]</scope>
</reference>
<dbReference type="InterPro" id="IPR017907">
    <property type="entry name" value="Znf_RING_CS"/>
</dbReference>
<evidence type="ECO:0000256" key="8">
    <source>
        <dbReference type="ARBA" id="ARBA00022786"/>
    </source>
</evidence>
<dbReference type="OrthoDB" id="10266039at2759"/>
<keyword evidence="7 13" id="KW-0863">Zinc-finger</keyword>
<comment type="subcellular location">
    <subcellularLocation>
        <location evidence="2 14">Nucleus</location>
    </subcellularLocation>
</comment>
<dbReference type="PANTHER" id="PTHR23163">
    <property type="entry name" value="RING FINGER PROTEIN-RELATED"/>
    <property type="match status" value="1"/>
</dbReference>
<dbReference type="InterPro" id="IPR001841">
    <property type="entry name" value="Znf_RING"/>
</dbReference>
<dbReference type="PROSITE" id="PS00518">
    <property type="entry name" value="ZF_RING_1"/>
    <property type="match status" value="1"/>
</dbReference>
<keyword evidence="9 14" id="KW-0862">Zinc</keyword>
<dbReference type="PANTHER" id="PTHR23163:SF0">
    <property type="entry name" value="E3 UBIQUITIN-PROTEIN LIGASE BRE1"/>
    <property type="match status" value="1"/>
</dbReference>
<dbReference type="GO" id="GO:0008270">
    <property type="term" value="F:zinc ion binding"/>
    <property type="evidence" value="ECO:0007669"/>
    <property type="project" value="UniProtKB-KW"/>
</dbReference>
<dbReference type="Pfam" id="PF00097">
    <property type="entry name" value="zf-C3HC4"/>
    <property type="match status" value="1"/>
</dbReference>
<dbReference type="Proteomes" id="UP000270296">
    <property type="component" value="Unassembled WGS sequence"/>
</dbReference>
<accession>A0A183J314</accession>
<evidence type="ECO:0000256" key="2">
    <source>
        <dbReference type="ARBA" id="ARBA00004123"/>
    </source>
</evidence>
<proteinExistence type="inferred from homology"/>
<feature type="coiled-coil region" evidence="15">
    <location>
        <begin position="285"/>
        <end position="364"/>
    </location>
</feature>
<evidence type="ECO:0000256" key="13">
    <source>
        <dbReference type="PROSITE-ProRule" id="PRU00175"/>
    </source>
</evidence>
<evidence type="ECO:0000256" key="11">
    <source>
        <dbReference type="ARBA" id="ARBA00023054"/>
    </source>
</evidence>
<dbReference type="InterPro" id="IPR013956">
    <property type="entry name" value="E3_ubiquit_lig_Bre1"/>
</dbReference>
<keyword evidence="19" id="KW-1185">Reference proteome</keyword>
<keyword evidence="11 14" id="KW-0175">Coiled coil</keyword>
<protein>
    <recommendedName>
        <fullName evidence="14">E3 ubiquitin protein ligase</fullName>
        <ecNumber evidence="14">2.3.2.27</ecNumber>
    </recommendedName>
</protein>
<evidence type="ECO:0000313" key="20">
    <source>
        <dbReference type="WBParaSite" id="SBAD_0001062601-mRNA-1"/>
    </source>
</evidence>
<keyword evidence="12 14" id="KW-0539">Nucleus</keyword>
<keyword evidence="10 14" id="KW-0156">Chromatin regulator</keyword>
<evidence type="ECO:0000256" key="9">
    <source>
        <dbReference type="ARBA" id="ARBA00022833"/>
    </source>
</evidence>
<keyword evidence="8 14" id="KW-0833">Ubl conjugation pathway</keyword>
<evidence type="ECO:0000259" key="17">
    <source>
        <dbReference type="PROSITE" id="PS50089"/>
    </source>
</evidence>
<feature type="compositionally biased region" description="Basic and acidic residues" evidence="16">
    <location>
        <begin position="65"/>
        <end position="76"/>
    </location>
</feature>
<evidence type="ECO:0000256" key="7">
    <source>
        <dbReference type="ARBA" id="ARBA00022771"/>
    </source>
</evidence>
<dbReference type="EC" id="2.3.2.27" evidence="14"/>
<dbReference type="PROSITE" id="PS50089">
    <property type="entry name" value="ZF_RING_2"/>
    <property type="match status" value="1"/>
</dbReference>
<comment type="catalytic activity">
    <reaction evidence="1 14">
        <text>S-ubiquitinyl-[E2 ubiquitin-conjugating enzyme]-L-cysteine + [acceptor protein]-L-lysine = [E2 ubiquitin-conjugating enzyme]-L-cysteine + N(6)-ubiquitinyl-[acceptor protein]-L-lysine.</text>
        <dbReference type="EC" id="2.3.2.27"/>
    </reaction>
</comment>
<dbReference type="WBParaSite" id="SBAD_0001062601-mRNA-1">
    <property type="protein sequence ID" value="SBAD_0001062601-mRNA-1"/>
    <property type="gene ID" value="SBAD_0001062601"/>
</dbReference>
<feature type="coiled-coil region" evidence="15">
    <location>
        <begin position="155"/>
        <end position="196"/>
    </location>
</feature>
<evidence type="ECO:0000256" key="10">
    <source>
        <dbReference type="ARBA" id="ARBA00022853"/>
    </source>
</evidence>
<keyword evidence="6 14" id="KW-0479">Metal-binding</keyword>
<dbReference type="GO" id="GO:0006325">
    <property type="term" value="P:chromatin organization"/>
    <property type="evidence" value="ECO:0007669"/>
    <property type="project" value="UniProtKB-KW"/>
</dbReference>
<evidence type="ECO:0000256" key="3">
    <source>
        <dbReference type="ARBA" id="ARBA00004906"/>
    </source>
</evidence>
<evidence type="ECO:0000313" key="18">
    <source>
        <dbReference type="EMBL" id="VDP30352.1"/>
    </source>
</evidence>
<evidence type="ECO:0000256" key="16">
    <source>
        <dbReference type="SAM" id="MobiDB-lite"/>
    </source>
</evidence>
<dbReference type="InterPro" id="IPR013083">
    <property type="entry name" value="Znf_RING/FYVE/PHD"/>
</dbReference>
<organism evidence="20">
    <name type="scientific">Soboliphyme baturini</name>
    <dbReference type="NCBI Taxonomy" id="241478"/>
    <lineage>
        <taxon>Eukaryota</taxon>
        <taxon>Metazoa</taxon>
        <taxon>Ecdysozoa</taxon>
        <taxon>Nematoda</taxon>
        <taxon>Enoplea</taxon>
        <taxon>Dorylaimia</taxon>
        <taxon>Dioctophymatida</taxon>
        <taxon>Dioctophymatoidea</taxon>
        <taxon>Soboliphymatidae</taxon>
        <taxon>Soboliphyme</taxon>
    </lineage>
</organism>
<feature type="region of interest" description="Disordered" evidence="16">
    <location>
        <begin position="59"/>
        <end position="87"/>
    </location>
</feature>
<gene>
    <name evidence="18" type="ORF">SBAD_LOCUS10262</name>
</gene>
<dbReference type="UniPathway" id="UPA00143"/>
<dbReference type="GO" id="GO:0016567">
    <property type="term" value="P:protein ubiquitination"/>
    <property type="evidence" value="ECO:0007669"/>
    <property type="project" value="UniProtKB-UniRule"/>
</dbReference>
<evidence type="ECO:0000256" key="14">
    <source>
        <dbReference type="RuleBase" id="RU365038"/>
    </source>
</evidence>
<keyword evidence="5 14" id="KW-0808">Transferase</keyword>
<evidence type="ECO:0000313" key="19">
    <source>
        <dbReference type="Proteomes" id="UP000270296"/>
    </source>
</evidence>
<dbReference type="GO" id="GO:0061630">
    <property type="term" value="F:ubiquitin protein ligase activity"/>
    <property type="evidence" value="ECO:0007669"/>
    <property type="project" value="UniProtKB-EC"/>
</dbReference>
<evidence type="ECO:0000256" key="6">
    <source>
        <dbReference type="ARBA" id="ARBA00022723"/>
    </source>
</evidence>
<evidence type="ECO:0000256" key="15">
    <source>
        <dbReference type="SAM" id="Coils"/>
    </source>
</evidence>
<reference evidence="20" key="1">
    <citation type="submission" date="2016-06" db="UniProtKB">
        <authorList>
            <consortium name="WormBaseParasite"/>
        </authorList>
    </citation>
    <scope>IDENTIFICATION</scope>
</reference>
<feature type="domain" description="RING-type" evidence="17">
    <location>
        <begin position="387"/>
        <end position="426"/>
    </location>
</feature>
<evidence type="ECO:0000256" key="4">
    <source>
        <dbReference type="ARBA" id="ARBA00005555"/>
    </source>
</evidence>
<dbReference type="EMBL" id="UZAM01013838">
    <property type="protein sequence ID" value="VDP30352.1"/>
    <property type="molecule type" value="Genomic_DNA"/>
</dbReference>
<evidence type="ECO:0000256" key="1">
    <source>
        <dbReference type="ARBA" id="ARBA00000900"/>
    </source>
</evidence>
<name>A0A183J314_9BILA</name>
<evidence type="ECO:0000256" key="12">
    <source>
        <dbReference type="ARBA" id="ARBA00023242"/>
    </source>
</evidence>
<dbReference type="GO" id="GO:0005634">
    <property type="term" value="C:nucleus"/>
    <property type="evidence" value="ECO:0007669"/>
    <property type="project" value="UniProtKB-SubCell"/>
</dbReference>
<evidence type="ECO:0000256" key="5">
    <source>
        <dbReference type="ARBA" id="ARBA00022679"/>
    </source>
</evidence>
<comment type="pathway">
    <text evidence="3 14">Protein modification; protein ubiquitination.</text>
</comment>
<dbReference type="AlphaFoldDB" id="A0A183J314"/>
<dbReference type="Gene3D" id="3.30.40.10">
    <property type="entry name" value="Zinc/RING finger domain, C3HC4 (zinc finger)"/>
    <property type="match status" value="1"/>
</dbReference>
<dbReference type="GO" id="GO:0033503">
    <property type="term" value="C:HULC complex"/>
    <property type="evidence" value="ECO:0007669"/>
    <property type="project" value="TreeGrafter"/>
</dbReference>
<dbReference type="InterPro" id="IPR018957">
    <property type="entry name" value="Znf_C3HC4_RING-type"/>
</dbReference>
<dbReference type="SUPFAM" id="SSF57850">
    <property type="entry name" value="RING/U-box"/>
    <property type="match status" value="1"/>
</dbReference>
<dbReference type="SMART" id="SM00184">
    <property type="entry name" value="RING"/>
    <property type="match status" value="1"/>
</dbReference>
<sequence length="431" mass="50540">MRQLLASYKIQNEQLKAEVSRFKRKWKEAVSSIAKVQKELEQERKAKVNAILVPLTSSAVEDNEKDMSPEEGKEPGELDESDVEDEATRNKDYEYRISELKKRIRKLQKKYRASQITMDGFRHVSNCEKEIVEVLKEVKLENHRLRSHIRNAFRKRAKEGSLDEANKHAKRLEEQLERLKKDVTISKQEEETLLKELEVTGQAFEEIQEQNGRLMQQLSEKDDANFKLMSERIRSNQQQKLLREQINLMEQEKAALDNQYEAQAVVVRNLEMKERLLEDLNSSSEKELALRYKAMEENRKKAMELAQMVVDLKFQVEKLTSEVADAKENLLIKTAALEDETFKTRRLEDEMSVLRKRLERLRKMEKGSATDEVLLEEVRSLKEQLTCPSCKVQRKDAMLAKCFHVFCMSCLKTRYETRQRKCPKCNCAFGA</sequence>
<dbReference type="Pfam" id="PF26052">
    <property type="entry name" value="BRE1B"/>
    <property type="match status" value="1"/>
</dbReference>
<dbReference type="InterPro" id="IPR058642">
    <property type="entry name" value="BRE1A/B-like_dom"/>
</dbReference>
<comment type="similarity">
    <text evidence="4 14">Belongs to the BRE1 family.</text>
</comment>